<feature type="binding site" evidence="4">
    <location>
        <position position="214"/>
    </location>
    <ligand>
        <name>substrate</name>
    </ligand>
</feature>
<accession>I3CHA1</accession>
<dbReference type="HOGENOM" id="CLU_007383_1_3_6"/>
<dbReference type="InterPro" id="IPR011912">
    <property type="entry name" value="Heptose_epim"/>
</dbReference>
<dbReference type="AlphaFoldDB" id="I3CHA1"/>
<dbReference type="eggNOG" id="COG0451">
    <property type="taxonomic scope" value="Bacteria"/>
</dbReference>
<evidence type="ECO:0000256" key="4">
    <source>
        <dbReference type="HAMAP-Rule" id="MF_01601"/>
    </source>
</evidence>
<keyword evidence="2 4" id="KW-0413">Isomerase</keyword>
<feature type="binding site" evidence="4">
    <location>
        <begin position="76"/>
        <end position="80"/>
    </location>
    <ligand>
        <name>NADP(+)</name>
        <dbReference type="ChEBI" id="CHEBI:58349"/>
    </ligand>
</feature>
<evidence type="ECO:0000259" key="5">
    <source>
        <dbReference type="Pfam" id="PF01370"/>
    </source>
</evidence>
<dbReference type="GO" id="GO:0097171">
    <property type="term" value="P:ADP-L-glycero-beta-D-manno-heptose biosynthetic process"/>
    <property type="evidence" value="ECO:0007669"/>
    <property type="project" value="UniProtKB-UniPathway"/>
</dbReference>
<keyword evidence="1 4" id="KW-0521">NADP</keyword>
<feature type="domain" description="NAD-dependent epimerase/dehydratase" evidence="5">
    <location>
        <begin position="2"/>
        <end position="242"/>
    </location>
</feature>
<feature type="binding site" evidence="4">
    <location>
        <position position="93"/>
    </location>
    <ligand>
        <name>NADP(+)</name>
        <dbReference type="ChEBI" id="CHEBI:58349"/>
    </ligand>
</feature>
<dbReference type="InterPro" id="IPR036291">
    <property type="entry name" value="NAD(P)-bd_dom_sf"/>
</dbReference>
<evidence type="ECO:0000256" key="3">
    <source>
        <dbReference type="ARBA" id="ARBA00023277"/>
    </source>
</evidence>
<comment type="domain">
    <text evidence="4">Contains a large N-terminal NADP-binding domain, and a smaller C-terminal substrate-binding domain.</text>
</comment>
<feature type="active site" description="Proton acceptor" evidence="4">
    <location>
        <position position="178"/>
    </location>
</feature>
<evidence type="ECO:0000313" key="7">
    <source>
        <dbReference type="Proteomes" id="UP000005744"/>
    </source>
</evidence>
<dbReference type="UniPathway" id="UPA00356">
    <property type="reaction ID" value="UER00440"/>
</dbReference>
<proteinExistence type="inferred from homology"/>
<feature type="binding site" evidence="4">
    <location>
        <position position="38"/>
    </location>
    <ligand>
        <name>NADP(+)</name>
        <dbReference type="ChEBI" id="CHEBI:58349"/>
    </ligand>
</feature>
<comment type="pathway">
    <text evidence="4">Nucleotide-sugar biosynthesis; ADP-L-glycero-beta-D-manno-heptose biosynthesis; ADP-L-glycero-beta-D-manno-heptose from D-glycero-beta-D-manno-heptose 7-phosphate: step 4/4.</text>
</comment>
<dbReference type="CDD" id="cd05248">
    <property type="entry name" value="ADP_GME_SDR_e"/>
    <property type="match status" value="1"/>
</dbReference>
<dbReference type="InterPro" id="IPR001509">
    <property type="entry name" value="Epimerase_deHydtase"/>
</dbReference>
<protein>
    <recommendedName>
        <fullName evidence="4">ADP-L-glycero-D-manno-heptose-6-epimerase</fullName>
        <ecNumber evidence="4">5.1.3.20</ecNumber>
    </recommendedName>
    <alternativeName>
        <fullName evidence="4">ADP-L-glycero-beta-D-manno-heptose-6-epimerase</fullName>
        <shortName evidence="4">ADP-glyceromanno-heptose 6-epimerase</shortName>
        <shortName evidence="4">ADP-hep 6-epimerase</shortName>
        <shortName evidence="4">AGME</shortName>
    </alternativeName>
</protein>
<evidence type="ECO:0000313" key="6">
    <source>
        <dbReference type="EMBL" id="EIJ42994.1"/>
    </source>
</evidence>
<dbReference type="GO" id="GO:0008712">
    <property type="term" value="F:ADP-glyceromanno-heptose 6-epimerase activity"/>
    <property type="evidence" value="ECO:0007669"/>
    <property type="project" value="UniProtKB-UniRule"/>
</dbReference>
<dbReference type="HAMAP" id="MF_01601">
    <property type="entry name" value="Heptose_epimerase"/>
    <property type="match status" value="1"/>
</dbReference>
<dbReference type="NCBIfam" id="NF008360">
    <property type="entry name" value="PRK11150.1"/>
    <property type="match status" value="1"/>
</dbReference>
<feature type="active site" description="Proton acceptor" evidence="4">
    <location>
        <position position="140"/>
    </location>
</feature>
<comment type="subunit">
    <text evidence="4">Homopentamer.</text>
</comment>
<dbReference type="STRING" id="395493.BegalDRAFT_2129"/>
<dbReference type="GO" id="GO:0005975">
    <property type="term" value="P:carbohydrate metabolic process"/>
    <property type="evidence" value="ECO:0007669"/>
    <property type="project" value="UniProtKB-UniRule"/>
</dbReference>
<evidence type="ECO:0000256" key="2">
    <source>
        <dbReference type="ARBA" id="ARBA00023235"/>
    </source>
</evidence>
<feature type="binding site" evidence="4">
    <location>
        <position position="144"/>
    </location>
    <ligand>
        <name>NADP(+)</name>
        <dbReference type="ChEBI" id="CHEBI:58349"/>
    </ligand>
</feature>
<dbReference type="EMBL" id="JH600070">
    <property type="protein sequence ID" value="EIJ42994.1"/>
    <property type="molecule type" value="Genomic_DNA"/>
</dbReference>
<dbReference type="Proteomes" id="UP000005744">
    <property type="component" value="Unassembled WGS sequence"/>
</dbReference>
<dbReference type="PANTHER" id="PTHR43103:SF3">
    <property type="entry name" value="ADP-L-GLYCERO-D-MANNO-HEPTOSE-6-EPIMERASE"/>
    <property type="match status" value="1"/>
</dbReference>
<comment type="similarity">
    <text evidence="4">Belongs to the NAD(P)-dependent epimerase/dehydratase family. HldD subfamily.</text>
</comment>
<feature type="binding site" evidence="4">
    <location>
        <begin position="31"/>
        <end position="32"/>
    </location>
    <ligand>
        <name>NADP(+)</name>
        <dbReference type="ChEBI" id="CHEBI:58349"/>
    </ligand>
</feature>
<feature type="binding site" evidence="4">
    <location>
        <position position="187"/>
    </location>
    <ligand>
        <name>substrate</name>
    </ligand>
</feature>
<comment type="catalytic activity">
    <reaction evidence="4">
        <text>ADP-D-glycero-beta-D-manno-heptose = ADP-L-glycero-beta-D-manno-heptose</text>
        <dbReference type="Rhea" id="RHEA:17577"/>
        <dbReference type="ChEBI" id="CHEBI:59967"/>
        <dbReference type="ChEBI" id="CHEBI:61506"/>
        <dbReference type="EC" id="5.1.3.20"/>
    </reaction>
</comment>
<feature type="binding site" evidence="4">
    <location>
        <position position="178"/>
    </location>
    <ligand>
        <name>NADP(+)</name>
        <dbReference type="ChEBI" id="CHEBI:58349"/>
    </ligand>
</feature>
<sequence>MIIVTGGAGFIGSNLINTLNQRGYQEILVVDNLKNGEKFKNLVDCQVSDFCDKKSFLERVQNNVHLGNHIEAVFHLGACSSTTEWDGEYMMQNNFTYSKTLLHFCLAQQIPFIYASSASVYGGGTVFKEEPSYESPLNVYGYSKFLFDHYVRARIKNSPSQIVGLRFFNVYGPKEQHKASMASVAYHLNNQLLSTGRVCLFEGCDGYGNGEQQRDFVYVGDVADVCAWFLENQDKSGIFNVGTGRSQSFNAVAQAVLAWHGRGQLEYIPFPQHLRGRYQSFTQADISLLRNAGYNHPFKTVEEGMRLYLDWLNRQ</sequence>
<feature type="binding site" evidence="4">
    <location>
        <begin position="201"/>
        <end position="204"/>
    </location>
    <ligand>
        <name>substrate</name>
    </ligand>
</feature>
<dbReference type="PANTHER" id="PTHR43103">
    <property type="entry name" value="NUCLEOSIDE-DIPHOSPHATE-SUGAR EPIMERASE"/>
    <property type="match status" value="1"/>
</dbReference>
<name>I3CHA1_9GAMM</name>
<gene>
    <name evidence="4" type="primary">hldD</name>
    <name evidence="6" type="ORF">BegalDRAFT_2129</name>
</gene>
<dbReference type="Gene3D" id="3.40.50.720">
    <property type="entry name" value="NAD(P)-binding Rossmann-like Domain"/>
    <property type="match status" value="1"/>
</dbReference>
<dbReference type="NCBIfam" id="TIGR02197">
    <property type="entry name" value="heptose_epim"/>
    <property type="match status" value="1"/>
</dbReference>
<reference evidence="6 7" key="1">
    <citation type="submission" date="2011-11" db="EMBL/GenBank/DDBJ databases">
        <title>Improved High-Quality Draft sequence of Beggiatoa alba B18lD.</title>
        <authorList>
            <consortium name="US DOE Joint Genome Institute"/>
            <person name="Lucas S."/>
            <person name="Han J."/>
            <person name="Lapidus A."/>
            <person name="Cheng J.-F."/>
            <person name="Goodwin L."/>
            <person name="Pitluck S."/>
            <person name="Peters L."/>
            <person name="Mikhailova N."/>
            <person name="Held B."/>
            <person name="Detter J.C."/>
            <person name="Han C."/>
            <person name="Tapia R."/>
            <person name="Land M."/>
            <person name="Hauser L."/>
            <person name="Kyrpides N."/>
            <person name="Ivanova N."/>
            <person name="Pagani I."/>
            <person name="Samuel K."/>
            <person name="Teske A."/>
            <person name="Mueller J."/>
            <person name="Woyke T."/>
        </authorList>
    </citation>
    <scope>NUCLEOTIDE SEQUENCE [LARGE SCALE GENOMIC DNA]</scope>
    <source>
        <strain evidence="6 7">B18LD</strain>
    </source>
</reference>
<feature type="binding site" evidence="4">
    <location>
        <position position="170"/>
    </location>
    <ligand>
        <name>NADP(+)</name>
        <dbReference type="ChEBI" id="CHEBI:58349"/>
    </ligand>
</feature>
<feature type="binding site" evidence="4">
    <location>
        <begin position="10"/>
        <end position="11"/>
    </location>
    <ligand>
        <name>NADP(+)</name>
        <dbReference type="ChEBI" id="CHEBI:58349"/>
    </ligand>
</feature>
<keyword evidence="7" id="KW-1185">Reference proteome</keyword>
<organism evidence="6 7">
    <name type="scientific">Beggiatoa alba B18LD</name>
    <dbReference type="NCBI Taxonomy" id="395493"/>
    <lineage>
        <taxon>Bacteria</taxon>
        <taxon>Pseudomonadati</taxon>
        <taxon>Pseudomonadota</taxon>
        <taxon>Gammaproteobacteria</taxon>
        <taxon>Thiotrichales</taxon>
        <taxon>Thiotrichaceae</taxon>
        <taxon>Beggiatoa</taxon>
    </lineage>
</organism>
<dbReference type="RefSeq" id="WP_002689856.1">
    <property type="nucleotide sequence ID" value="NZ_JH600070.1"/>
</dbReference>
<dbReference type="Pfam" id="PF01370">
    <property type="entry name" value="Epimerase"/>
    <property type="match status" value="1"/>
</dbReference>
<keyword evidence="3 4" id="KW-0119">Carbohydrate metabolism</keyword>
<comment type="function">
    <text evidence="4">Catalyzes the interconversion between ADP-D-glycero-beta-D-manno-heptose and ADP-L-glycero-beta-D-manno-heptose via an epimerization at carbon 6 of the heptose.</text>
</comment>
<feature type="binding site" evidence="4">
    <location>
        <position position="278"/>
    </location>
    <ligand>
        <name>substrate</name>
    </ligand>
</feature>
<dbReference type="EC" id="5.1.3.20" evidence="4"/>
<feature type="binding site" evidence="4">
    <location>
        <position position="180"/>
    </location>
    <ligand>
        <name>substrate</name>
    </ligand>
</feature>
<evidence type="ECO:0000256" key="1">
    <source>
        <dbReference type="ARBA" id="ARBA00022857"/>
    </source>
</evidence>
<dbReference type="SUPFAM" id="SSF51735">
    <property type="entry name" value="NAD(P)-binding Rossmann-fold domains"/>
    <property type="match status" value="1"/>
</dbReference>
<dbReference type="Gene3D" id="3.90.25.10">
    <property type="entry name" value="UDP-galactose 4-epimerase, domain 1"/>
    <property type="match status" value="1"/>
</dbReference>
<feature type="binding site" evidence="4">
    <location>
        <position position="169"/>
    </location>
    <ligand>
        <name>substrate</name>
    </ligand>
</feature>
<dbReference type="OrthoDB" id="9803010at2"/>
<dbReference type="GO" id="GO:0050661">
    <property type="term" value="F:NADP binding"/>
    <property type="evidence" value="ECO:0007669"/>
    <property type="project" value="InterPro"/>
</dbReference>
<comment type="cofactor">
    <cofactor evidence="4">
        <name>NADP(+)</name>
        <dbReference type="ChEBI" id="CHEBI:58349"/>
    </cofactor>
    <text evidence="4">Binds 1 NADP(+) per subunit.</text>
</comment>
<feature type="binding site" evidence="4">
    <location>
        <position position="53"/>
    </location>
    <ligand>
        <name>NADP(+)</name>
        <dbReference type="ChEBI" id="CHEBI:58349"/>
    </ligand>
</feature>